<evidence type="ECO:0000313" key="4">
    <source>
        <dbReference type="Proteomes" id="UP000315167"/>
    </source>
</evidence>
<dbReference type="AlphaFoldDB" id="A0A562LEM9"/>
<dbReference type="OrthoDB" id="9807535at2"/>
<dbReference type="SUPFAM" id="SSF54909">
    <property type="entry name" value="Dimeric alpha+beta barrel"/>
    <property type="match status" value="1"/>
</dbReference>
<proteinExistence type="inferred from homology"/>
<sequence length="115" mass="13048">MKFMILVKSNPSIEKNIEGMRDSSFKESMAKMNAFNEELKKAGVMKDCDGLRPSREGKRVRFDGESRSVVDGPFEGDLVAGYWLWELPSIEDAVAWVKRCPNPMPVPSEIEIRPI</sequence>
<dbReference type="EMBL" id="VLKN01000001">
    <property type="protein sequence ID" value="TWI06004.1"/>
    <property type="molecule type" value="Genomic_DNA"/>
</dbReference>
<dbReference type="Gene3D" id="3.30.70.1060">
    <property type="entry name" value="Dimeric alpha+beta barrel"/>
    <property type="match status" value="1"/>
</dbReference>
<dbReference type="PANTHER" id="PTHR35174:SF4">
    <property type="entry name" value="BLL7163 PROTEIN"/>
    <property type="match status" value="1"/>
</dbReference>
<gene>
    <name evidence="3" type="ORF">IP90_00266</name>
</gene>
<comment type="caution">
    <text evidence="3">The sequence shown here is derived from an EMBL/GenBank/DDBJ whole genome shotgun (WGS) entry which is preliminary data.</text>
</comment>
<evidence type="ECO:0000259" key="2">
    <source>
        <dbReference type="Pfam" id="PF03795"/>
    </source>
</evidence>
<dbReference type="PANTHER" id="PTHR35174">
    <property type="entry name" value="BLL7171 PROTEIN-RELATED"/>
    <property type="match status" value="1"/>
</dbReference>
<evidence type="ECO:0000313" key="3">
    <source>
        <dbReference type="EMBL" id="TWI06004.1"/>
    </source>
</evidence>
<evidence type="ECO:0000256" key="1">
    <source>
        <dbReference type="ARBA" id="ARBA00007689"/>
    </source>
</evidence>
<dbReference type="InterPro" id="IPR005545">
    <property type="entry name" value="YCII"/>
</dbReference>
<organism evidence="3 4">
    <name type="scientific">Luteimonas cucumeris</name>
    <dbReference type="NCBI Taxonomy" id="985012"/>
    <lineage>
        <taxon>Bacteria</taxon>
        <taxon>Pseudomonadati</taxon>
        <taxon>Pseudomonadota</taxon>
        <taxon>Gammaproteobacteria</taxon>
        <taxon>Lysobacterales</taxon>
        <taxon>Lysobacteraceae</taxon>
        <taxon>Luteimonas</taxon>
    </lineage>
</organism>
<name>A0A562LEM9_9GAMM</name>
<reference evidence="3 4" key="1">
    <citation type="journal article" date="2015" name="Stand. Genomic Sci.">
        <title>Genomic Encyclopedia of Bacterial and Archaeal Type Strains, Phase III: the genomes of soil and plant-associated and newly described type strains.</title>
        <authorList>
            <person name="Whitman W.B."/>
            <person name="Woyke T."/>
            <person name="Klenk H.P."/>
            <person name="Zhou Y."/>
            <person name="Lilburn T.G."/>
            <person name="Beck B.J."/>
            <person name="De Vos P."/>
            <person name="Vandamme P."/>
            <person name="Eisen J.A."/>
            <person name="Garrity G."/>
            <person name="Hugenholtz P."/>
            <person name="Kyrpides N.C."/>
        </authorList>
    </citation>
    <scope>NUCLEOTIDE SEQUENCE [LARGE SCALE GENOMIC DNA]</scope>
    <source>
        <strain evidence="3 4">CGMCC 1.10821</strain>
    </source>
</reference>
<dbReference type="InterPro" id="IPR011008">
    <property type="entry name" value="Dimeric_a/b-barrel"/>
</dbReference>
<dbReference type="Pfam" id="PF03795">
    <property type="entry name" value="YCII"/>
    <property type="match status" value="1"/>
</dbReference>
<protein>
    <recommendedName>
        <fullName evidence="2">YCII-related domain-containing protein</fullName>
    </recommendedName>
</protein>
<accession>A0A562LEM9</accession>
<dbReference type="Proteomes" id="UP000315167">
    <property type="component" value="Unassembled WGS sequence"/>
</dbReference>
<keyword evidence="4" id="KW-1185">Reference proteome</keyword>
<comment type="similarity">
    <text evidence="1">Belongs to the YciI family.</text>
</comment>
<feature type="domain" description="YCII-related" evidence="2">
    <location>
        <begin position="1"/>
        <end position="104"/>
    </location>
</feature>